<comment type="caution">
    <text evidence="1">The sequence shown here is derived from an EMBL/GenBank/DDBJ whole genome shotgun (WGS) entry which is preliminary data.</text>
</comment>
<name>A0ABW9AP05_9BURK</name>
<accession>A0ABW9AP05</accession>
<sequence>MERFFTRGQRMSALLAESGALEDFIVPAITMAEKIADAMLARREANAASNTAPLTAASP</sequence>
<dbReference type="RefSeq" id="WP_408176530.1">
    <property type="nucleotide sequence ID" value="NZ_JAQQEZ010000005.1"/>
</dbReference>
<gene>
    <name evidence="1" type="ORF">PQR57_08650</name>
</gene>
<protein>
    <submittedName>
        <fullName evidence="1">Uncharacterized protein</fullName>
    </submittedName>
</protein>
<keyword evidence="2" id="KW-1185">Reference proteome</keyword>
<dbReference type="EMBL" id="JAQQEZ010000005">
    <property type="protein sequence ID" value="MFM0001082.1"/>
    <property type="molecule type" value="Genomic_DNA"/>
</dbReference>
<reference evidence="1 2" key="1">
    <citation type="journal article" date="2024" name="Chem. Sci.">
        <title>Discovery of megapolipeptins by genome mining of a Burkholderiales bacteria collection.</title>
        <authorList>
            <person name="Paulo B.S."/>
            <person name="Recchia M.J.J."/>
            <person name="Lee S."/>
            <person name="Fergusson C.H."/>
            <person name="Romanowski S.B."/>
            <person name="Hernandez A."/>
            <person name="Krull N."/>
            <person name="Liu D.Y."/>
            <person name="Cavanagh H."/>
            <person name="Bos A."/>
            <person name="Gray C.A."/>
            <person name="Murphy B.T."/>
            <person name="Linington R.G."/>
            <person name="Eustaquio A.S."/>
        </authorList>
    </citation>
    <scope>NUCLEOTIDE SEQUENCE [LARGE SCALE GENOMIC DNA]</scope>
    <source>
        <strain evidence="1 2">RL17-350-BIC-A</strain>
    </source>
</reference>
<proteinExistence type="predicted"/>
<dbReference type="Proteomes" id="UP001629230">
    <property type="component" value="Unassembled WGS sequence"/>
</dbReference>
<organism evidence="1 2">
    <name type="scientific">Paraburkholderia dipogonis</name>
    <dbReference type="NCBI Taxonomy" id="1211383"/>
    <lineage>
        <taxon>Bacteria</taxon>
        <taxon>Pseudomonadati</taxon>
        <taxon>Pseudomonadota</taxon>
        <taxon>Betaproteobacteria</taxon>
        <taxon>Burkholderiales</taxon>
        <taxon>Burkholderiaceae</taxon>
        <taxon>Paraburkholderia</taxon>
    </lineage>
</organism>
<evidence type="ECO:0000313" key="1">
    <source>
        <dbReference type="EMBL" id="MFM0001082.1"/>
    </source>
</evidence>
<evidence type="ECO:0000313" key="2">
    <source>
        <dbReference type="Proteomes" id="UP001629230"/>
    </source>
</evidence>